<proteinExistence type="predicted"/>
<organism evidence="2">
    <name type="scientific">Escherichia coli</name>
    <dbReference type="NCBI Taxonomy" id="562"/>
    <lineage>
        <taxon>Bacteria</taxon>
        <taxon>Pseudomonadati</taxon>
        <taxon>Pseudomonadota</taxon>
        <taxon>Gammaproteobacteria</taxon>
        <taxon>Enterobacterales</taxon>
        <taxon>Enterobacteriaceae</taxon>
        <taxon>Escherichia</taxon>
    </lineage>
</organism>
<dbReference type="EMBL" id="AF479829">
    <property type="protein sequence ID" value="AAM88319.1"/>
    <property type="molecule type" value="Genomic_DNA"/>
</dbReference>
<sequence length="128" mass="13739">MSTPVVSFFHLVHTPSPAIRKLTTIKKTTGTHRWSLTHAYIIMSLSGVGSPLSEALPSPAMPSGSGAAGAPSSSSRMASTSASRRASRLWRSFCFSALRTSSERRTSFTASAVTRDVISDMGFSRRKM</sequence>
<accession>Q8KTU4</accession>
<feature type="region of interest" description="Disordered" evidence="1">
    <location>
        <begin position="53"/>
        <end position="86"/>
    </location>
</feature>
<evidence type="ECO:0000313" key="2">
    <source>
        <dbReference type="EMBL" id="AAM88319.1"/>
    </source>
</evidence>
<feature type="compositionally biased region" description="Low complexity" evidence="1">
    <location>
        <begin position="57"/>
        <end position="84"/>
    </location>
</feature>
<protein>
    <submittedName>
        <fullName evidence="2">Uncharacterized protein</fullName>
    </submittedName>
</protein>
<name>Q8KTU4_ECOLX</name>
<evidence type="ECO:0000256" key="1">
    <source>
        <dbReference type="SAM" id="MobiDB-lite"/>
    </source>
</evidence>
<dbReference type="AlphaFoldDB" id="Q8KTU4"/>
<reference evidence="2" key="2">
    <citation type="submission" date="2004-02" db="EMBL/GenBank/DDBJ databases">
        <authorList>
            <person name="Teel L.D."/>
            <person name="Melton-Celsa A.R."/>
            <person name="Schmitt C.K."/>
            <person name="Obrien A.D."/>
        </authorList>
    </citation>
    <scope>NUCLEOTIDE SEQUENCE</scope>
    <source>
        <strain evidence="2">B2F1</strain>
    </source>
</reference>
<reference evidence="2" key="1">
    <citation type="journal article" date="2002" name="Infect. Immun.">
        <title>One of two copies of the gene for the activatable shiga toxin type 2d in Escherichia coli O91:H21 strain B2F1 is associated with an inducible bacteriophage.</title>
        <authorList>
            <person name="Teel L.D."/>
            <person name="Melton-Celsa A.R."/>
            <person name="Schmitt C.K."/>
            <person name="O'Brien A.D."/>
        </authorList>
    </citation>
    <scope>NUCLEOTIDE SEQUENCE</scope>
    <source>
        <strain evidence="2">B2F1</strain>
    </source>
</reference>